<feature type="binding site" evidence="6">
    <location>
        <begin position="24"/>
        <end position="25"/>
    </location>
    <ligand>
        <name>FAD</name>
        <dbReference type="ChEBI" id="CHEBI:57692"/>
    </ligand>
</feature>
<evidence type="ECO:0000313" key="9">
    <source>
        <dbReference type="Proteomes" id="UP000801428"/>
    </source>
</evidence>
<dbReference type="PANTHER" id="PTHR11552:SF147">
    <property type="entry name" value="CHOLINE DEHYDROGENASE, MITOCHONDRIAL"/>
    <property type="match status" value="1"/>
</dbReference>
<dbReference type="OrthoDB" id="269227at2759"/>
<gene>
    <name evidence="8" type="ORF">E8E13_008464</name>
</gene>
<dbReference type="PROSITE" id="PS51257">
    <property type="entry name" value="PROKAR_LIPOPROTEIN"/>
    <property type="match status" value="1"/>
</dbReference>
<comment type="similarity">
    <text evidence="2">Belongs to the GMC oxidoreductase family.</text>
</comment>
<dbReference type="AlphaFoldDB" id="A0A9P4TGB4"/>
<dbReference type="InterPro" id="IPR012132">
    <property type="entry name" value="GMC_OxRdtase"/>
</dbReference>
<evidence type="ECO:0000313" key="8">
    <source>
        <dbReference type="EMBL" id="KAF3003126.1"/>
    </source>
</evidence>
<proteinExistence type="inferred from homology"/>
<dbReference type="PROSITE" id="PS00624">
    <property type="entry name" value="GMC_OXRED_2"/>
    <property type="match status" value="1"/>
</dbReference>
<comment type="cofactor">
    <cofactor evidence="1 6">
        <name>FAD</name>
        <dbReference type="ChEBI" id="CHEBI:57692"/>
    </cofactor>
</comment>
<evidence type="ECO:0000256" key="6">
    <source>
        <dbReference type="PIRSR" id="PIRSR000137-2"/>
    </source>
</evidence>
<comment type="caution">
    <text evidence="8">The sequence shown here is derived from an EMBL/GenBank/DDBJ whole genome shotgun (WGS) entry which is preliminary data.</text>
</comment>
<organism evidence="8 9">
    <name type="scientific">Curvularia kusanoi</name>
    <name type="common">Cochliobolus kusanoi</name>
    <dbReference type="NCBI Taxonomy" id="90978"/>
    <lineage>
        <taxon>Eukaryota</taxon>
        <taxon>Fungi</taxon>
        <taxon>Dikarya</taxon>
        <taxon>Ascomycota</taxon>
        <taxon>Pezizomycotina</taxon>
        <taxon>Dothideomycetes</taxon>
        <taxon>Pleosporomycetidae</taxon>
        <taxon>Pleosporales</taxon>
        <taxon>Pleosporineae</taxon>
        <taxon>Pleosporaceae</taxon>
        <taxon>Curvularia</taxon>
    </lineage>
</organism>
<keyword evidence="9" id="KW-1185">Reference proteome</keyword>
<reference evidence="8" key="1">
    <citation type="submission" date="2019-04" db="EMBL/GenBank/DDBJ databases">
        <title>Sequencing of skin fungus with MAO and IRED activity.</title>
        <authorList>
            <person name="Marsaioli A.J."/>
            <person name="Bonatto J.M.C."/>
            <person name="Reis Junior O."/>
        </authorList>
    </citation>
    <scope>NUCLEOTIDE SEQUENCE</scope>
    <source>
        <strain evidence="8">30M1</strain>
    </source>
</reference>
<sequence length="618" mass="68243">MTLERIDSVDPAEVYDYIICGGGTSGCVIAGRLAEDIDAKVLVLEAGPDNADLENVHMAGGWSKNFDSETDWNIVTEPMDSVDGRQVKVSRGRFLGGSSGVNGTLCIRGTKQDYDDWEMEEWTGDKMFGYMAKAETMHQKDWHKADMSVHGTSGPLHIEPHDLAPISERVKESMMDFGLPYHPDMFSTGETPHGCGDVPRTVHQGIRSTAADFITKGQKKANITIKTELVVDKILFSNDGDDLTATGVSTISKAGKKIDYQARKEVIVSAGAYCSPTILMRSGLGPKAELQKHNIECKVDLPGVGQNLQDHCLVFTFYEVSEPNITNDYLAYHDNAIASTYQLYKEKKTGLLSTFPFGIFGYARLDARLASSPLWTNAPRAPGRDPMGLTPSQPNCEFWNTELYGGPKQYDDFPIDGKHTFAMCNLLFNQKSRGSVTLKSADPAENPVVDHNYLSHPLDMLVMSEACAFANEMVMKGSGTRGVVKGSWPSNLRHHEFKEREDWEDHVRQHATTCEFPDFFLNDIWFLLEGERRVLTRVPVQTGYHPSSTCAMGKPDDPNAVLDSRLRVRGVRGLRVADVSSIPRVNNGHTQMVAYGVGEGAAEMIKQDAQAGFLKLTA</sequence>
<protein>
    <recommendedName>
        <fullName evidence="7">Glucose-methanol-choline oxidoreductase N-terminal domain-containing protein</fullName>
    </recommendedName>
</protein>
<keyword evidence="4 6" id="KW-0274">FAD</keyword>
<dbReference type="Gene3D" id="3.30.560.10">
    <property type="entry name" value="Glucose Oxidase, domain 3"/>
    <property type="match status" value="1"/>
</dbReference>
<dbReference type="InterPro" id="IPR000172">
    <property type="entry name" value="GMC_OxRdtase_N"/>
</dbReference>
<evidence type="ECO:0000256" key="5">
    <source>
        <dbReference type="PIRSR" id="PIRSR000137-1"/>
    </source>
</evidence>
<dbReference type="Gene3D" id="3.50.50.60">
    <property type="entry name" value="FAD/NAD(P)-binding domain"/>
    <property type="match status" value="2"/>
</dbReference>
<dbReference type="GO" id="GO:0016614">
    <property type="term" value="F:oxidoreductase activity, acting on CH-OH group of donors"/>
    <property type="evidence" value="ECO:0007669"/>
    <property type="project" value="InterPro"/>
</dbReference>
<evidence type="ECO:0000256" key="4">
    <source>
        <dbReference type="ARBA" id="ARBA00022827"/>
    </source>
</evidence>
<feature type="binding site" evidence="6">
    <location>
        <position position="231"/>
    </location>
    <ligand>
        <name>FAD</name>
        <dbReference type="ChEBI" id="CHEBI:57692"/>
    </ligand>
</feature>
<evidence type="ECO:0000256" key="1">
    <source>
        <dbReference type="ARBA" id="ARBA00001974"/>
    </source>
</evidence>
<dbReference type="PANTHER" id="PTHR11552">
    <property type="entry name" value="GLUCOSE-METHANOL-CHOLINE GMC OXIDOREDUCTASE"/>
    <property type="match status" value="1"/>
</dbReference>
<accession>A0A9P4TGB4</accession>
<feature type="domain" description="Glucose-methanol-choline oxidoreductase N-terminal" evidence="7">
    <location>
        <begin position="271"/>
        <end position="285"/>
    </location>
</feature>
<dbReference type="SUPFAM" id="SSF54373">
    <property type="entry name" value="FAD-linked reductases, C-terminal domain"/>
    <property type="match status" value="1"/>
</dbReference>
<keyword evidence="3" id="KW-0285">Flavoprotein</keyword>
<dbReference type="Proteomes" id="UP000801428">
    <property type="component" value="Unassembled WGS sequence"/>
</dbReference>
<dbReference type="Pfam" id="PF00732">
    <property type="entry name" value="GMC_oxred_N"/>
    <property type="match status" value="1"/>
</dbReference>
<feature type="active site" description="Proton donor" evidence="5">
    <location>
        <position position="545"/>
    </location>
</feature>
<dbReference type="SUPFAM" id="SSF51905">
    <property type="entry name" value="FAD/NAD(P)-binding domain"/>
    <property type="match status" value="1"/>
</dbReference>
<name>A0A9P4TGB4_CURKU</name>
<dbReference type="PIRSF" id="PIRSF000137">
    <property type="entry name" value="Alcohol_oxidase"/>
    <property type="match status" value="1"/>
</dbReference>
<evidence type="ECO:0000256" key="2">
    <source>
        <dbReference type="ARBA" id="ARBA00010790"/>
    </source>
</evidence>
<evidence type="ECO:0000259" key="7">
    <source>
        <dbReference type="PROSITE" id="PS00624"/>
    </source>
</evidence>
<feature type="active site" description="Proton acceptor" evidence="5">
    <location>
        <position position="589"/>
    </location>
</feature>
<evidence type="ECO:0000256" key="3">
    <source>
        <dbReference type="ARBA" id="ARBA00022630"/>
    </source>
</evidence>
<dbReference type="GO" id="GO:0050660">
    <property type="term" value="F:flavin adenine dinucleotide binding"/>
    <property type="evidence" value="ECO:0007669"/>
    <property type="project" value="InterPro"/>
</dbReference>
<dbReference type="Pfam" id="PF05199">
    <property type="entry name" value="GMC_oxred_C"/>
    <property type="match status" value="2"/>
</dbReference>
<dbReference type="InterPro" id="IPR036188">
    <property type="entry name" value="FAD/NAD-bd_sf"/>
</dbReference>
<dbReference type="EMBL" id="SWKU01000010">
    <property type="protein sequence ID" value="KAF3003126.1"/>
    <property type="molecule type" value="Genomic_DNA"/>
</dbReference>
<dbReference type="InterPro" id="IPR007867">
    <property type="entry name" value="GMC_OxRtase_C"/>
</dbReference>